<dbReference type="RefSeq" id="WP_194114937.1">
    <property type="nucleotide sequence ID" value="NZ_JADFUA010000001.1"/>
</dbReference>
<keyword evidence="1" id="KW-0472">Membrane</keyword>
<feature type="domain" description="GGDEF" evidence="3">
    <location>
        <begin position="453"/>
        <end position="586"/>
    </location>
</feature>
<dbReference type="Gene3D" id="3.30.70.270">
    <property type="match status" value="1"/>
</dbReference>
<dbReference type="EMBL" id="JADFUA010000001">
    <property type="protein sequence ID" value="MBE9608450.1"/>
    <property type="molecule type" value="Genomic_DNA"/>
</dbReference>
<protein>
    <submittedName>
        <fullName evidence="4">Diguanylate cyclase</fullName>
    </submittedName>
</protein>
<dbReference type="AlphaFoldDB" id="A0A8J7FXM7"/>
<dbReference type="InterPro" id="IPR029787">
    <property type="entry name" value="Nucleotide_cyclase"/>
</dbReference>
<dbReference type="PROSITE" id="PS50887">
    <property type="entry name" value="GGDEF"/>
    <property type="match status" value="1"/>
</dbReference>
<dbReference type="NCBIfam" id="TIGR00229">
    <property type="entry name" value="sensory_box"/>
    <property type="match status" value="1"/>
</dbReference>
<organism evidence="4 5">
    <name type="scientific">Chitinilyticum piscinae</name>
    <dbReference type="NCBI Taxonomy" id="2866724"/>
    <lineage>
        <taxon>Bacteria</taxon>
        <taxon>Pseudomonadati</taxon>
        <taxon>Pseudomonadota</taxon>
        <taxon>Betaproteobacteria</taxon>
        <taxon>Neisseriales</taxon>
        <taxon>Chitinibacteraceae</taxon>
        <taxon>Chitinilyticum</taxon>
    </lineage>
</organism>
<dbReference type="InterPro" id="IPR000014">
    <property type="entry name" value="PAS"/>
</dbReference>
<accession>A0A8J7FXM7</accession>
<keyword evidence="1" id="KW-1133">Transmembrane helix</keyword>
<dbReference type="PANTHER" id="PTHR46663">
    <property type="entry name" value="DIGUANYLATE CYCLASE DGCT-RELATED"/>
    <property type="match status" value="1"/>
</dbReference>
<dbReference type="Gene3D" id="3.30.450.20">
    <property type="entry name" value="PAS domain"/>
    <property type="match status" value="1"/>
</dbReference>
<dbReference type="SMART" id="SM00091">
    <property type="entry name" value="PAS"/>
    <property type="match status" value="1"/>
</dbReference>
<evidence type="ECO:0000259" key="3">
    <source>
        <dbReference type="PROSITE" id="PS50887"/>
    </source>
</evidence>
<dbReference type="FunFam" id="3.30.70.270:FF:000001">
    <property type="entry name" value="Diguanylate cyclase domain protein"/>
    <property type="match status" value="1"/>
</dbReference>
<dbReference type="InterPro" id="IPR035965">
    <property type="entry name" value="PAS-like_dom_sf"/>
</dbReference>
<dbReference type="Pfam" id="PF00990">
    <property type="entry name" value="GGDEF"/>
    <property type="match status" value="1"/>
</dbReference>
<dbReference type="Pfam" id="PF00989">
    <property type="entry name" value="PAS"/>
    <property type="match status" value="1"/>
</dbReference>
<dbReference type="SUPFAM" id="SSF55785">
    <property type="entry name" value="PYP-like sensor domain (PAS domain)"/>
    <property type="match status" value="1"/>
</dbReference>
<dbReference type="InterPro" id="IPR052163">
    <property type="entry name" value="DGC-Regulatory_Protein"/>
</dbReference>
<dbReference type="InterPro" id="IPR000160">
    <property type="entry name" value="GGDEF_dom"/>
</dbReference>
<dbReference type="InterPro" id="IPR013767">
    <property type="entry name" value="PAS_fold"/>
</dbReference>
<dbReference type="PROSITE" id="PS50112">
    <property type="entry name" value="PAS"/>
    <property type="match status" value="1"/>
</dbReference>
<reference evidence="4 5" key="1">
    <citation type="submission" date="2020-10" db="EMBL/GenBank/DDBJ databases">
        <title>The genome sequence of Chitinilyticum litopenaei 4Y14.</title>
        <authorList>
            <person name="Liu Y."/>
        </authorList>
    </citation>
    <scope>NUCLEOTIDE SEQUENCE [LARGE SCALE GENOMIC DNA]</scope>
    <source>
        <strain evidence="4 5">4Y14</strain>
    </source>
</reference>
<dbReference type="GO" id="GO:0003824">
    <property type="term" value="F:catalytic activity"/>
    <property type="evidence" value="ECO:0007669"/>
    <property type="project" value="UniProtKB-ARBA"/>
</dbReference>
<dbReference type="SUPFAM" id="SSF55073">
    <property type="entry name" value="Nucleotide cyclase"/>
    <property type="match status" value="1"/>
</dbReference>
<dbReference type="PANTHER" id="PTHR46663:SF3">
    <property type="entry name" value="SLL0267 PROTEIN"/>
    <property type="match status" value="1"/>
</dbReference>
<dbReference type="InterPro" id="IPR043128">
    <property type="entry name" value="Rev_trsase/Diguanyl_cyclase"/>
</dbReference>
<feature type="transmembrane region" description="Helical" evidence="1">
    <location>
        <begin position="65"/>
        <end position="85"/>
    </location>
</feature>
<dbReference type="NCBIfam" id="TIGR00254">
    <property type="entry name" value="GGDEF"/>
    <property type="match status" value="1"/>
</dbReference>
<feature type="domain" description="PAS" evidence="2">
    <location>
        <begin position="299"/>
        <end position="370"/>
    </location>
</feature>
<dbReference type="CDD" id="cd00130">
    <property type="entry name" value="PAS"/>
    <property type="match status" value="1"/>
</dbReference>
<feature type="transmembrane region" description="Helical" evidence="1">
    <location>
        <begin position="155"/>
        <end position="176"/>
    </location>
</feature>
<proteinExistence type="predicted"/>
<gene>
    <name evidence="4" type="ORF">INR99_03730</name>
</gene>
<feature type="transmembrane region" description="Helical" evidence="1">
    <location>
        <begin position="229"/>
        <end position="254"/>
    </location>
</feature>
<evidence type="ECO:0000313" key="5">
    <source>
        <dbReference type="Proteomes" id="UP000604481"/>
    </source>
</evidence>
<name>A0A8J7FXM7_9NEIS</name>
<feature type="transmembrane region" description="Helical" evidence="1">
    <location>
        <begin position="266"/>
        <end position="286"/>
    </location>
</feature>
<evidence type="ECO:0000313" key="4">
    <source>
        <dbReference type="EMBL" id="MBE9608450.1"/>
    </source>
</evidence>
<keyword evidence="5" id="KW-1185">Reference proteome</keyword>
<sequence length="597" mass="64785">MNERAHHTARLSLYANITMALAYLLLAMLSIWLFRAGGIAIIWFANAVGIATLSRLPYRFWGWPVAWLAGAILLANLLGGTDVIQAMRFIPGNLGEMLAGAWLLRRTGLSSGFFFSLRNTIRLIWLGVCLPVLLGTALTAILLGSGGIPLSLHLLLHWLEGSMIGGVSLLPLAVWITNQGLSNYLRSVARLELLAHLLLAIAVTVLAMQLLPFPFIYASLPLFYIAYRLGLSGVLIANALVSFTICLLISLGTLAPPPTLYSWGTALFYLPILATLLPPLLLAVALEMNRSASLALQLSERRYRALYQQTPALLFSCDAAGVISSVNQLWLQTMGYAQHEVLGTVATEFMDQDSASRFRNQVLPQLAQEGRSQGLVLGLQRKQGGQVSALLTATCEHDEFNPSGRILVVLLDVSEKLRAEYLAYHDPLTQLPNRLLFTDRITHACQQGERNGGQFAVAFLDLDHFKAINDGLGHRIGDLLLIEVARRLERTLRGSDTISRLGGDEFVMLLDELGPGGEAQLTGEKILAALAEPCELEGVAVRISGSIGMAFYPRDGGDAATLLRHADEAMYSAKNGGRSRFATYTPGGNTQPSGISS</sequence>
<keyword evidence="1" id="KW-0812">Transmembrane</keyword>
<dbReference type="CDD" id="cd01949">
    <property type="entry name" value="GGDEF"/>
    <property type="match status" value="1"/>
</dbReference>
<feature type="transmembrane region" description="Helical" evidence="1">
    <location>
        <begin position="21"/>
        <end position="45"/>
    </location>
</feature>
<feature type="transmembrane region" description="Helical" evidence="1">
    <location>
        <begin position="123"/>
        <end position="143"/>
    </location>
</feature>
<comment type="caution">
    <text evidence="4">The sequence shown here is derived from an EMBL/GenBank/DDBJ whole genome shotgun (WGS) entry which is preliminary data.</text>
</comment>
<dbReference type="SMART" id="SM00267">
    <property type="entry name" value="GGDEF"/>
    <property type="match status" value="1"/>
</dbReference>
<evidence type="ECO:0000256" key="1">
    <source>
        <dbReference type="SAM" id="Phobius"/>
    </source>
</evidence>
<evidence type="ECO:0000259" key="2">
    <source>
        <dbReference type="PROSITE" id="PS50112"/>
    </source>
</evidence>
<dbReference type="Proteomes" id="UP000604481">
    <property type="component" value="Unassembled WGS sequence"/>
</dbReference>
<feature type="transmembrane region" description="Helical" evidence="1">
    <location>
        <begin position="196"/>
        <end position="217"/>
    </location>
</feature>
<dbReference type="GO" id="GO:0006355">
    <property type="term" value="P:regulation of DNA-templated transcription"/>
    <property type="evidence" value="ECO:0007669"/>
    <property type="project" value="InterPro"/>
</dbReference>